<gene>
    <name evidence="2" type="ORF">TWF730_007785</name>
</gene>
<evidence type="ECO:0000313" key="3">
    <source>
        <dbReference type="Proteomes" id="UP001373714"/>
    </source>
</evidence>
<protein>
    <recommendedName>
        <fullName evidence="1">HNH nuclease domain-containing protein</fullName>
    </recommendedName>
</protein>
<comment type="caution">
    <text evidence="2">The sequence shown here is derived from an EMBL/GenBank/DDBJ whole genome shotgun (WGS) entry which is preliminary data.</text>
</comment>
<evidence type="ECO:0000313" key="2">
    <source>
        <dbReference type="EMBL" id="KAK6358452.1"/>
    </source>
</evidence>
<dbReference type="Pfam" id="PF13391">
    <property type="entry name" value="HNH_2"/>
    <property type="match status" value="1"/>
</dbReference>
<dbReference type="Proteomes" id="UP001373714">
    <property type="component" value="Unassembled WGS sequence"/>
</dbReference>
<reference evidence="2 3" key="1">
    <citation type="submission" date="2019-10" db="EMBL/GenBank/DDBJ databases">
        <authorList>
            <person name="Palmer J.M."/>
        </authorList>
    </citation>
    <scope>NUCLEOTIDE SEQUENCE [LARGE SCALE GENOMIC DNA]</scope>
    <source>
        <strain evidence="2 3">TWF730</strain>
    </source>
</reference>
<dbReference type="InterPro" id="IPR003615">
    <property type="entry name" value="HNH_nuc"/>
</dbReference>
<keyword evidence="3" id="KW-1185">Reference proteome</keyword>
<proteinExistence type="predicted"/>
<organism evidence="2 3">
    <name type="scientific">Orbilia blumenaviensis</name>
    <dbReference type="NCBI Taxonomy" id="1796055"/>
    <lineage>
        <taxon>Eukaryota</taxon>
        <taxon>Fungi</taxon>
        <taxon>Dikarya</taxon>
        <taxon>Ascomycota</taxon>
        <taxon>Pezizomycotina</taxon>
        <taxon>Orbiliomycetes</taxon>
        <taxon>Orbiliales</taxon>
        <taxon>Orbiliaceae</taxon>
        <taxon>Orbilia</taxon>
    </lineage>
</organism>
<evidence type="ECO:0000259" key="1">
    <source>
        <dbReference type="Pfam" id="PF13391"/>
    </source>
</evidence>
<dbReference type="EMBL" id="JAVHNS010000004">
    <property type="protein sequence ID" value="KAK6358452.1"/>
    <property type="molecule type" value="Genomic_DNA"/>
</dbReference>
<sequence length="420" mass="47098">MASNIAPDSDENARPRIPDIKILPYVSAAFEELKKAHPNRKFLNINGLYQDYEQGCESLIATDFSVKIRAAVRAYLLKYEEDIALRPDTGDEGNYNRYKFLSSVMDEASEKGEKMILFSVFLAIAIPTVFMEDGLEELPDVITAVELYMGLVGESLEVAWDSLNQLADAMVMQLIAPVYRTLGTYTPENESALEDGEGGSLVGMSAAGVAEFRNFRLRVFQRDNYTCAVTGKHDTDAETGTVSSRYKVAHIIPWRLDWNTSRVRAVKNQLGWNLLDIFDATPSGRLSDSVSRKLHKINNGLTLDREVHRRFTGLQLWLSYYRETSDVQIYTIGGNIDELYIAPDRKVAFQKGYGSPERRLLDIHARISKVATTSRAINLVKKYTGQNAKAYVKHGPDILSIDPDALRLRLLGINGATEDL</sequence>
<accession>A0AAV9V916</accession>
<name>A0AAV9V916_9PEZI</name>
<feature type="domain" description="HNH nuclease" evidence="1">
    <location>
        <begin position="227"/>
        <end position="311"/>
    </location>
</feature>
<dbReference type="AlphaFoldDB" id="A0AAV9V916"/>